<feature type="compositionally biased region" description="Basic and acidic residues" evidence="1">
    <location>
        <begin position="49"/>
        <end position="68"/>
    </location>
</feature>
<evidence type="ECO:0000256" key="1">
    <source>
        <dbReference type="SAM" id="MobiDB-lite"/>
    </source>
</evidence>
<sequence length="75" mass="8210">MRKLLPITGRRHSPEDRALRENNNRAVFIPAASPASLIVAPPTHLARSACDDESRRLVKPSDRERPGGGERQTGG</sequence>
<dbReference type="Proteomes" id="UP000314294">
    <property type="component" value="Unassembled WGS sequence"/>
</dbReference>
<comment type="caution">
    <text evidence="2">The sequence shown here is derived from an EMBL/GenBank/DDBJ whole genome shotgun (WGS) entry which is preliminary data.</text>
</comment>
<dbReference type="AlphaFoldDB" id="A0A4Z2FRX1"/>
<feature type="region of interest" description="Disordered" evidence="1">
    <location>
        <begin position="46"/>
        <end position="75"/>
    </location>
</feature>
<evidence type="ECO:0000313" key="3">
    <source>
        <dbReference type="Proteomes" id="UP000314294"/>
    </source>
</evidence>
<proteinExistence type="predicted"/>
<protein>
    <submittedName>
        <fullName evidence="2">Uncharacterized protein</fullName>
    </submittedName>
</protein>
<feature type="compositionally biased region" description="Basic and acidic residues" evidence="1">
    <location>
        <begin position="12"/>
        <end position="21"/>
    </location>
</feature>
<name>A0A4Z2FRX1_9TELE</name>
<evidence type="ECO:0000313" key="2">
    <source>
        <dbReference type="EMBL" id="TNN43132.1"/>
    </source>
</evidence>
<dbReference type="EMBL" id="SRLO01000987">
    <property type="protein sequence ID" value="TNN43132.1"/>
    <property type="molecule type" value="Genomic_DNA"/>
</dbReference>
<keyword evidence="3" id="KW-1185">Reference proteome</keyword>
<reference evidence="2 3" key="1">
    <citation type="submission" date="2019-03" db="EMBL/GenBank/DDBJ databases">
        <title>First draft genome of Liparis tanakae, snailfish: a comprehensive survey of snailfish specific genes.</title>
        <authorList>
            <person name="Kim W."/>
            <person name="Song I."/>
            <person name="Jeong J.-H."/>
            <person name="Kim D."/>
            <person name="Kim S."/>
            <person name="Ryu S."/>
            <person name="Song J.Y."/>
            <person name="Lee S.K."/>
        </authorList>
    </citation>
    <scope>NUCLEOTIDE SEQUENCE [LARGE SCALE GENOMIC DNA]</scope>
    <source>
        <tissue evidence="2">Muscle</tissue>
    </source>
</reference>
<organism evidence="2 3">
    <name type="scientific">Liparis tanakae</name>
    <name type="common">Tanaka's snailfish</name>
    <dbReference type="NCBI Taxonomy" id="230148"/>
    <lineage>
        <taxon>Eukaryota</taxon>
        <taxon>Metazoa</taxon>
        <taxon>Chordata</taxon>
        <taxon>Craniata</taxon>
        <taxon>Vertebrata</taxon>
        <taxon>Euteleostomi</taxon>
        <taxon>Actinopterygii</taxon>
        <taxon>Neopterygii</taxon>
        <taxon>Teleostei</taxon>
        <taxon>Neoteleostei</taxon>
        <taxon>Acanthomorphata</taxon>
        <taxon>Eupercaria</taxon>
        <taxon>Perciformes</taxon>
        <taxon>Cottioidei</taxon>
        <taxon>Cottales</taxon>
        <taxon>Liparidae</taxon>
        <taxon>Liparis</taxon>
    </lineage>
</organism>
<accession>A0A4Z2FRX1</accession>
<gene>
    <name evidence="2" type="ORF">EYF80_046664</name>
</gene>
<feature type="region of interest" description="Disordered" evidence="1">
    <location>
        <begin position="1"/>
        <end position="21"/>
    </location>
</feature>